<feature type="transmembrane region" description="Helical" evidence="1">
    <location>
        <begin position="289"/>
        <end position="311"/>
    </location>
</feature>
<feature type="transmembrane region" description="Helical" evidence="1">
    <location>
        <begin position="122"/>
        <end position="141"/>
    </location>
</feature>
<dbReference type="OrthoDB" id="51620at2157"/>
<proteinExistence type="predicted"/>
<feature type="transmembrane region" description="Helical" evidence="1">
    <location>
        <begin position="12"/>
        <end position="34"/>
    </location>
</feature>
<dbReference type="AlphaFoldDB" id="A0A1L3Q2E2"/>
<dbReference type="KEGG" id="mhaz:BHR79_05780"/>
<dbReference type="GeneID" id="30583256"/>
<dbReference type="PANTHER" id="PTHR38139">
    <property type="entry name" value="GATE DOMAIN-CONTAINING PROTEIN"/>
    <property type="match status" value="1"/>
</dbReference>
<accession>A0A1L3Q2E2</accession>
<dbReference type="PANTHER" id="PTHR38139:SF1">
    <property type="entry name" value="NUCLEOSIDE TRANSPORTER_FEOB GTPASE GATE DOMAIN-CONTAINING PROTEIN"/>
    <property type="match status" value="1"/>
</dbReference>
<feature type="transmembrane region" description="Helical" evidence="1">
    <location>
        <begin position="98"/>
        <end position="116"/>
    </location>
</feature>
<reference evidence="2 5" key="1">
    <citation type="submission" date="2016-10" db="EMBL/GenBank/DDBJ databases">
        <title>Methanohalophilus halophilus.</title>
        <authorList>
            <person name="L'haridon S."/>
        </authorList>
    </citation>
    <scope>NUCLEOTIDE SEQUENCE [LARGE SCALE GENOMIC DNA]</scope>
    <source>
        <strain evidence="2 5">Z-7982</strain>
    </source>
</reference>
<evidence type="ECO:0000313" key="6">
    <source>
        <dbReference type="Proteomes" id="UP000198669"/>
    </source>
</evidence>
<evidence type="ECO:0000313" key="2">
    <source>
        <dbReference type="EMBL" id="APH39044.1"/>
    </source>
</evidence>
<evidence type="ECO:0000313" key="5">
    <source>
        <dbReference type="Proteomes" id="UP000186879"/>
    </source>
</evidence>
<dbReference type="Proteomes" id="UP000267921">
    <property type="component" value="Unassembled WGS sequence"/>
</dbReference>
<reference evidence="4 6" key="2">
    <citation type="submission" date="2016-10" db="EMBL/GenBank/DDBJ databases">
        <authorList>
            <person name="de Groot N.N."/>
        </authorList>
    </citation>
    <scope>NUCLEOTIDE SEQUENCE [LARGE SCALE GENOMIC DNA]</scope>
    <source>
        <strain evidence="4 6">Z-7982</strain>
    </source>
</reference>
<gene>
    <name evidence="2" type="ORF">BHR79_05780</name>
    <name evidence="3" type="ORF">EFE40_04475</name>
    <name evidence="4" type="ORF">SAMN04515625_1865</name>
</gene>
<feature type="transmembrane region" description="Helical" evidence="1">
    <location>
        <begin position="179"/>
        <end position="197"/>
    </location>
</feature>
<dbReference type="EMBL" id="CP017921">
    <property type="protein sequence ID" value="APH39044.1"/>
    <property type="molecule type" value="Genomic_DNA"/>
</dbReference>
<reference evidence="3 7" key="3">
    <citation type="submission" date="2018-10" db="EMBL/GenBank/DDBJ databases">
        <title>Cultivation of a novel Methanohalophilus strain from Kebrit Deep of the Red Sea and a genomic comparison of members of the genus Methanohalophilus.</title>
        <authorList>
            <person name="Guan Y."/>
            <person name="Ngugi D.K."/>
            <person name="Stingl U."/>
        </authorList>
    </citation>
    <scope>NUCLEOTIDE SEQUENCE [LARGE SCALE GENOMIC DNA]</scope>
    <source>
        <strain evidence="3 7">DSM 3094</strain>
    </source>
</reference>
<keyword evidence="1" id="KW-0472">Membrane</keyword>
<dbReference type="InterPro" id="IPR038880">
    <property type="entry name" value="MJ0871-like"/>
</dbReference>
<evidence type="ECO:0000313" key="4">
    <source>
        <dbReference type="EMBL" id="SDW91577.1"/>
    </source>
</evidence>
<name>A0A1L3Q2E2_9EURY</name>
<dbReference type="EMBL" id="RJJG01000003">
    <property type="protein sequence ID" value="RNI09899.1"/>
    <property type="molecule type" value="Genomic_DNA"/>
</dbReference>
<sequence length="312" mass="34057">MIDLLLRVLDFAVPILIMIFIGLWGAGLLIELGLMKKLSRLARPLLKHTNLPESCGSAFLVAIGSTAAANSMVVQAKDKGCVNDREAILCALLNSTPAYVRGIITYQIPIIIPALGPVVGGFYVMVFIISAVVKFSVVIILSKFWIKEQKNCTLDDGHNGNRPPLKEAMKASFKKEKKLFFKIATIYLGMTTLVFALRERGFFEIFSVLPLADLFGIPSESIIPLTTYIASPILGVSLLGPMIGEGSISYLQAMIVIMLGSMFMLPIFSIRTLLPRYISIFGPKLGVKIVTISTGMSILTRFTILVILLSIA</sequence>
<dbReference type="STRING" id="2177.BHR79_05780"/>
<dbReference type="Proteomes" id="UP000198669">
    <property type="component" value="Unassembled WGS sequence"/>
</dbReference>
<dbReference type="Proteomes" id="UP000186879">
    <property type="component" value="Chromosome"/>
</dbReference>
<keyword evidence="1" id="KW-0812">Transmembrane</keyword>
<feature type="transmembrane region" description="Helical" evidence="1">
    <location>
        <begin position="248"/>
        <end position="268"/>
    </location>
</feature>
<evidence type="ECO:0000313" key="3">
    <source>
        <dbReference type="EMBL" id="RNI09899.1"/>
    </source>
</evidence>
<dbReference type="EMBL" id="FNMU01000006">
    <property type="protein sequence ID" value="SDW91577.1"/>
    <property type="molecule type" value="Genomic_DNA"/>
</dbReference>
<keyword evidence="5" id="KW-1185">Reference proteome</keyword>
<dbReference type="RefSeq" id="WP_072561480.1">
    <property type="nucleotide sequence ID" value="NZ_CP017921.1"/>
</dbReference>
<keyword evidence="1" id="KW-1133">Transmembrane helix</keyword>
<evidence type="ECO:0000313" key="7">
    <source>
        <dbReference type="Proteomes" id="UP000267921"/>
    </source>
</evidence>
<evidence type="ECO:0000256" key="1">
    <source>
        <dbReference type="SAM" id="Phobius"/>
    </source>
</evidence>
<organism evidence="2 5">
    <name type="scientific">Methanohalophilus halophilus</name>
    <dbReference type="NCBI Taxonomy" id="2177"/>
    <lineage>
        <taxon>Archaea</taxon>
        <taxon>Methanobacteriati</taxon>
        <taxon>Methanobacteriota</taxon>
        <taxon>Stenosarchaea group</taxon>
        <taxon>Methanomicrobia</taxon>
        <taxon>Methanosarcinales</taxon>
        <taxon>Methanosarcinaceae</taxon>
        <taxon>Methanohalophilus</taxon>
    </lineage>
</organism>
<protein>
    <submittedName>
        <fullName evidence="2">Nucleoside recognition protein</fullName>
    </submittedName>
</protein>